<protein>
    <submittedName>
        <fullName evidence="3">Uncharacterized protein</fullName>
    </submittedName>
</protein>
<dbReference type="EMBL" id="VOSL01000043">
    <property type="protein sequence ID" value="TXD36832.1"/>
    <property type="molecule type" value="Genomic_DNA"/>
</dbReference>
<organism evidence="3 4">
    <name type="scientific">Lujinxingia vulgaris</name>
    <dbReference type="NCBI Taxonomy" id="2600176"/>
    <lineage>
        <taxon>Bacteria</taxon>
        <taxon>Deltaproteobacteria</taxon>
        <taxon>Bradymonadales</taxon>
        <taxon>Lujinxingiaceae</taxon>
        <taxon>Lujinxingia</taxon>
    </lineage>
</organism>
<sequence length="183" mass="19270">MMRHDALLRSVMAAGATAAFFLLNPLALGCGDEPVEGYSFGADDMAAVVVGEWSGALSYGDDDVTYTLVLEPAPMDTQQTGSLRQHLCGNRTLIASADACMATSQFDVVGELRVAGEDARSVEGSLVAYGPDLDDGELTLYGAGEYWLVPMSDADLADVGDVRDQDDHTSIGQVSLSRSTVPD</sequence>
<feature type="region of interest" description="Disordered" evidence="1">
    <location>
        <begin position="163"/>
        <end position="183"/>
    </location>
</feature>
<reference evidence="3 4" key="1">
    <citation type="submission" date="2019-08" db="EMBL/GenBank/DDBJ databases">
        <title>Bradymonadales sp. TMQ2.</title>
        <authorList>
            <person name="Liang Q."/>
        </authorList>
    </citation>
    <scope>NUCLEOTIDE SEQUENCE [LARGE SCALE GENOMIC DNA]</scope>
    <source>
        <strain evidence="3 4">TMQ2</strain>
    </source>
</reference>
<dbReference type="Proteomes" id="UP000321046">
    <property type="component" value="Unassembled WGS sequence"/>
</dbReference>
<feature type="chain" id="PRO_5022922564" evidence="2">
    <location>
        <begin position="19"/>
        <end position="183"/>
    </location>
</feature>
<keyword evidence="2" id="KW-0732">Signal</keyword>
<evidence type="ECO:0000256" key="2">
    <source>
        <dbReference type="SAM" id="SignalP"/>
    </source>
</evidence>
<evidence type="ECO:0000313" key="4">
    <source>
        <dbReference type="Proteomes" id="UP000321046"/>
    </source>
</evidence>
<gene>
    <name evidence="3" type="ORF">FRC96_08920</name>
</gene>
<evidence type="ECO:0000256" key="1">
    <source>
        <dbReference type="SAM" id="MobiDB-lite"/>
    </source>
</evidence>
<feature type="compositionally biased region" description="Polar residues" evidence="1">
    <location>
        <begin position="170"/>
        <end position="183"/>
    </location>
</feature>
<feature type="signal peptide" evidence="2">
    <location>
        <begin position="1"/>
        <end position="18"/>
    </location>
</feature>
<dbReference type="AlphaFoldDB" id="A0A5C6XDG2"/>
<comment type="caution">
    <text evidence="3">The sequence shown here is derived from an EMBL/GenBank/DDBJ whole genome shotgun (WGS) entry which is preliminary data.</text>
</comment>
<dbReference type="PROSITE" id="PS51257">
    <property type="entry name" value="PROKAR_LIPOPROTEIN"/>
    <property type="match status" value="1"/>
</dbReference>
<proteinExistence type="predicted"/>
<accession>A0A5C6XDG2</accession>
<evidence type="ECO:0000313" key="3">
    <source>
        <dbReference type="EMBL" id="TXD36832.1"/>
    </source>
</evidence>
<name>A0A5C6XDG2_9DELT</name>